<organism evidence="1 2">
    <name type="scientific">Suillus placidus</name>
    <dbReference type="NCBI Taxonomy" id="48579"/>
    <lineage>
        <taxon>Eukaryota</taxon>
        <taxon>Fungi</taxon>
        <taxon>Dikarya</taxon>
        <taxon>Basidiomycota</taxon>
        <taxon>Agaricomycotina</taxon>
        <taxon>Agaricomycetes</taxon>
        <taxon>Agaricomycetidae</taxon>
        <taxon>Boletales</taxon>
        <taxon>Suillineae</taxon>
        <taxon>Suillaceae</taxon>
        <taxon>Suillus</taxon>
    </lineage>
</organism>
<evidence type="ECO:0008006" key="3">
    <source>
        <dbReference type="Google" id="ProtNLM"/>
    </source>
</evidence>
<name>A0A9P6ZY66_9AGAM</name>
<gene>
    <name evidence="1" type="ORF">EV702DRAFT_1278054</name>
</gene>
<dbReference type="EMBL" id="JABBWD010000016">
    <property type="protein sequence ID" value="KAG1778347.1"/>
    <property type="molecule type" value="Genomic_DNA"/>
</dbReference>
<accession>A0A9P6ZY66</accession>
<keyword evidence="2" id="KW-1185">Reference proteome</keyword>
<dbReference type="SUPFAM" id="SSF52047">
    <property type="entry name" value="RNI-like"/>
    <property type="match status" value="1"/>
</dbReference>
<dbReference type="OrthoDB" id="3543113at2759"/>
<dbReference type="Proteomes" id="UP000714275">
    <property type="component" value="Unassembled WGS sequence"/>
</dbReference>
<sequence length="487" mass="55166">MHQALLVSEILREILAHTDQIARKSTAALAATCKAFHEPAMDLLWAEMYQLEPLLGCVTRLHPLIDWSGRIYHSAWAINVEPLSAHEARQFLRHSTRVRSLEMSSYRLLKLLSVIPIETCIFPRLRSLTWNLFTVKYFDLFLPHTLRQCYILSLKQLQSVVTRCAALELLSIQNSDTSTADELSLLSDRVRLCKHLVTLSCPTLNWAAWKHLSNLPTLLTVSIVEARIAPPWSLEQGIINFSPFLNVTALSFRLHSAAYSMTILHHSQFPSLKEFEINLNVLSSAEAEQLFRALSHCKACQTLEKITITLNDKYQPPLGNSLTVIPHLLCFTQLQTLRLTCGDTFIYLDDDLLLEAISTWPHIRTLEIEDSGLRSSPVTFRALFTALRLRPQLHSLRVAISTVNINDIDTNAEPIQHSSLETLQLETSEFLVADPEAVARIIFTWFPCINYVFGSTDDREDRRDEVNKHLRSLKAAALHVTGAASNT</sequence>
<evidence type="ECO:0000313" key="1">
    <source>
        <dbReference type="EMBL" id="KAG1778347.1"/>
    </source>
</evidence>
<reference evidence="1" key="1">
    <citation type="journal article" date="2020" name="New Phytol.">
        <title>Comparative genomics reveals dynamic genome evolution in host specialist ectomycorrhizal fungi.</title>
        <authorList>
            <person name="Lofgren L.A."/>
            <person name="Nguyen N.H."/>
            <person name="Vilgalys R."/>
            <person name="Ruytinx J."/>
            <person name="Liao H.L."/>
            <person name="Branco S."/>
            <person name="Kuo A."/>
            <person name="LaButti K."/>
            <person name="Lipzen A."/>
            <person name="Andreopoulos W."/>
            <person name="Pangilinan J."/>
            <person name="Riley R."/>
            <person name="Hundley H."/>
            <person name="Na H."/>
            <person name="Barry K."/>
            <person name="Grigoriev I.V."/>
            <person name="Stajich J.E."/>
            <person name="Kennedy P.G."/>
        </authorList>
    </citation>
    <scope>NUCLEOTIDE SEQUENCE</scope>
    <source>
        <strain evidence="1">DOB743</strain>
    </source>
</reference>
<comment type="caution">
    <text evidence="1">The sequence shown here is derived from an EMBL/GenBank/DDBJ whole genome shotgun (WGS) entry which is preliminary data.</text>
</comment>
<dbReference type="InterPro" id="IPR032675">
    <property type="entry name" value="LRR_dom_sf"/>
</dbReference>
<protein>
    <recommendedName>
        <fullName evidence="3">F-box domain-containing protein</fullName>
    </recommendedName>
</protein>
<dbReference type="Gene3D" id="3.80.10.10">
    <property type="entry name" value="Ribonuclease Inhibitor"/>
    <property type="match status" value="1"/>
</dbReference>
<dbReference type="AlphaFoldDB" id="A0A9P6ZY66"/>
<proteinExistence type="predicted"/>
<evidence type="ECO:0000313" key="2">
    <source>
        <dbReference type="Proteomes" id="UP000714275"/>
    </source>
</evidence>